<comment type="similarity">
    <text evidence="10">Belongs to the EPSP synthase family. MurA subfamily.</text>
</comment>
<dbReference type="EMBL" id="JNBW01000201">
    <property type="protein sequence ID" value="OJH15217.1"/>
    <property type="molecule type" value="Genomic_DNA"/>
</dbReference>
<protein>
    <recommendedName>
        <fullName evidence="12">UDP-N-acetylglucosamine 1-carboxyvinyltransferase</fullName>
        <ecNumber evidence="11">2.5.1.7</ecNumber>
    </recommendedName>
    <alternativeName>
        <fullName evidence="13">Enoylpyruvate transferase</fullName>
    </alternativeName>
    <alternativeName>
        <fullName evidence="14">UDP-N-acetylglucosamine enolpyruvyl transferase</fullName>
    </alternativeName>
</protein>
<evidence type="ECO:0000256" key="4">
    <source>
        <dbReference type="ARBA" id="ARBA00022618"/>
    </source>
</evidence>
<dbReference type="InterPro" id="IPR036968">
    <property type="entry name" value="Enolpyruvate_Tfrase_sf"/>
</dbReference>
<evidence type="ECO:0000259" key="16">
    <source>
        <dbReference type="Pfam" id="PF00275"/>
    </source>
</evidence>
<evidence type="ECO:0000256" key="7">
    <source>
        <dbReference type="ARBA" id="ARBA00022984"/>
    </source>
</evidence>
<feature type="non-terminal residue" evidence="17">
    <location>
        <position position="72"/>
    </location>
</feature>
<organism evidence="17">
    <name type="scientific">Borrelia bissettiae</name>
    <name type="common">Borreliella bissettiae</name>
    <dbReference type="NCBI Taxonomy" id="64897"/>
    <lineage>
        <taxon>Bacteria</taxon>
        <taxon>Pseudomonadati</taxon>
        <taxon>Spirochaetota</taxon>
        <taxon>Spirochaetia</taxon>
        <taxon>Spirochaetales</taxon>
        <taxon>Borreliaceae</taxon>
        <taxon>Borreliella</taxon>
    </lineage>
</organism>
<evidence type="ECO:0000256" key="1">
    <source>
        <dbReference type="ARBA" id="ARBA00004496"/>
    </source>
</evidence>
<keyword evidence="6" id="KW-0133">Cell shape</keyword>
<keyword evidence="9" id="KW-0961">Cell wall biogenesis/degradation</keyword>
<keyword evidence="3" id="KW-0963">Cytoplasm</keyword>
<evidence type="ECO:0000256" key="9">
    <source>
        <dbReference type="ARBA" id="ARBA00023316"/>
    </source>
</evidence>
<reference evidence="17" key="1">
    <citation type="journal article" date="2015" name="Microbiology">
        <title>Similarities in murine infection and immune response to Borrelia bissettii and Borrelia burgdorferi sensu stricto.</title>
        <authorList>
            <person name="Leydet B.F.Jr."/>
            <person name="Liang F.T."/>
        </authorList>
    </citation>
    <scope>NUCLEOTIDE SEQUENCE [LARGE SCALE GENOMIC DNA]</scope>
    <source>
        <strain evidence="17">CO275</strain>
    </source>
</reference>
<dbReference type="GO" id="GO:0051301">
    <property type="term" value="P:cell division"/>
    <property type="evidence" value="ECO:0007669"/>
    <property type="project" value="UniProtKB-KW"/>
</dbReference>
<dbReference type="GO" id="GO:0008360">
    <property type="term" value="P:regulation of cell shape"/>
    <property type="evidence" value="ECO:0007669"/>
    <property type="project" value="UniProtKB-KW"/>
</dbReference>
<comment type="catalytic activity">
    <reaction evidence="15">
        <text>phosphoenolpyruvate + UDP-N-acetyl-alpha-D-glucosamine = UDP-N-acetyl-3-O-(1-carboxyvinyl)-alpha-D-glucosamine + phosphate</text>
        <dbReference type="Rhea" id="RHEA:18681"/>
        <dbReference type="ChEBI" id="CHEBI:43474"/>
        <dbReference type="ChEBI" id="CHEBI:57705"/>
        <dbReference type="ChEBI" id="CHEBI:58702"/>
        <dbReference type="ChEBI" id="CHEBI:68483"/>
        <dbReference type="EC" id="2.5.1.7"/>
    </reaction>
</comment>
<accession>A0A1L8ZBS8</accession>
<keyword evidence="7" id="KW-0573">Peptidoglycan synthesis</keyword>
<dbReference type="InterPro" id="IPR050068">
    <property type="entry name" value="MurA_subfamily"/>
</dbReference>
<comment type="pathway">
    <text evidence="2">Cell wall biogenesis; peptidoglycan biosynthesis.</text>
</comment>
<dbReference type="AlphaFoldDB" id="A0A1L8ZBS8"/>
<evidence type="ECO:0000256" key="6">
    <source>
        <dbReference type="ARBA" id="ARBA00022960"/>
    </source>
</evidence>
<comment type="subcellular location">
    <subcellularLocation>
        <location evidence="1">Cytoplasm</location>
    </subcellularLocation>
</comment>
<keyword evidence="8" id="KW-0131">Cell cycle</keyword>
<keyword evidence="5" id="KW-0808">Transferase</keyword>
<dbReference type="Gene3D" id="3.65.10.10">
    <property type="entry name" value="Enolpyruvate transferase domain"/>
    <property type="match status" value="2"/>
</dbReference>
<dbReference type="GO" id="GO:0071555">
    <property type="term" value="P:cell wall organization"/>
    <property type="evidence" value="ECO:0007669"/>
    <property type="project" value="UniProtKB-KW"/>
</dbReference>
<dbReference type="PANTHER" id="PTHR43783">
    <property type="entry name" value="UDP-N-ACETYLGLUCOSAMINE 1-CARBOXYVINYLTRANSFERASE"/>
    <property type="match status" value="1"/>
</dbReference>
<dbReference type="PANTHER" id="PTHR43783:SF1">
    <property type="entry name" value="UDP-N-ACETYLGLUCOSAMINE 1-CARBOXYVINYLTRANSFERASE"/>
    <property type="match status" value="1"/>
</dbReference>
<dbReference type="EC" id="2.5.1.7" evidence="11"/>
<dbReference type="Pfam" id="PF00275">
    <property type="entry name" value="EPSP_synthase"/>
    <property type="match status" value="1"/>
</dbReference>
<evidence type="ECO:0000256" key="13">
    <source>
        <dbReference type="ARBA" id="ARBA00042443"/>
    </source>
</evidence>
<evidence type="ECO:0000256" key="5">
    <source>
        <dbReference type="ARBA" id="ARBA00022679"/>
    </source>
</evidence>
<dbReference type="InterPro" id="IPR013792">
    <property type="entry name" value="RNA3'P_cycl/enolpyr_Trfase_a/b"/>
</dbReference>
<dbReference type="InterPro" id="IPR001986">
    <property type="entry name" value="Enolpyruvate_Tfrase_dom"/>
</dbReference>
<feature type="domain" description="Enolpyruvate transferase" evidence="16">
    <location>
        <begin position="7"/>
        <end position="67"/>
    </location>
</feature>
<dbReference type="GO" id="GO:0008760">
    <property type="term" value="F:UDP-N-acetylglucosamine 1-carboxyvinyltransferase activity"/>
    <property type="evidence" value="ECO:0007669"/>
    <property type="project" value="UniProtKB-EC"/>
</dbReference>
<sequence length="72" mass="7690">MYSYIVEGGYKISGQITASGNKNAALPCILAALLTNEEVILENIPNINDVKVVLDILSDIGADIVREGNTLK</sequence>
<evidence type="ECO:0000256" key="14">
    <source>
        <dbReference type="ARBA" id="ARBA00042842"/>
    </source>
</evidence>
<evidence type="ECO:0000256" key="11">
    <source>
        <dbReference type="ARBA" id="ARBA00039108"/>
    </source>
</evidence>
<name>A0A1L8ZBS8_BORBI</name>
<keyword evidence="4" id="KW-0132">Cell division</keyword>
<comment type="caution">
    <text evidence="17">The sequence shown here is derived from an EMBL/GenBank/DDBJ whole genome shotgun (WGS) entry which is preliminary data.</text>
</comment>
<dbReference type="SUPFAM" id="SSF55205">
    <property type="entry name" value="EPT/RTPC-like"/>
    <property type="match status" value="1"/>
</dbReference>
<evidence type="ECO:0000256" key="2">
    <source>
        <dbReference type="ARBA" id="ARBA00004752"/>
    </source>
</evidence>
<evidence type="ECO:0000256" key="8">
    <source>
        <dbReference type="ARBA" id="ARBA00023306"/>
    </source>
</evidence>
<gene>
    <name evidence="17" type="ORF">ER70_04000</name>
</gene>
<dbReference type="GO" id="GO:0009252">
    <property type="term" value="P:peptidoglycan biosynthetic process"/>
    <property type="evidence" value="ECO:0007669"/>
    <property type="project" value="UniProtKB-KW"/>
</dbReference>
<evidence type="ECO:0000256" key="3">
    <source>
        <dbReference type="ARBA" id="ARBA00022490"/>
    </source>
</evidence>
<evidence type="ECO:0000256" key="12">
    <source>
        <dbReference type="ARBA" id="ARBA00039754"/>
    </source>
</evidence>
<evidence type="ECO:0000313" key="17">
    <source>
        <dbReference type="EMBL" id="OJH15217.1"/>
    </source>
</evidence>
<evidence type="ECO:0000256" key="15">
    <source>
        <dbReference type="ARBA" id="ARBA00047527"/>
    </source>
</evidence>
<evidence type="ECO:0000256" key="10">
    <source>
        <dbReference type="ARBA" id="ARBA00038367"/>
    </source>
</evidence>
<dbReference type="GO" id="GO:0005737">
    <property type="term" value="C:cytoplasm"/>
    <property type="evidence" value="ECO:0007669"/>
    <property type="project" value="UniProtKB-SubCell"/>
</dbReference>
<reference evidence="17" key="2">
    <citation type="submission" date="2015-07" db="EMBL/GenBank/DDBJ databases">
        <authorList>
            <person name="Noorani M."/>
        </authorList>
    </citation>
    <scope>NUCLEOTIDE SEQUENCE</scope>
    <source>
        <strain evidence="17">CO275</strain>
    </source>
</reference>
<proteinExistence type="inferred from homology"/>